<reference evidence="3" key="1">
    <citation type="journal article" date="2019" name="Int. J. Syst. Evol. Microbiol.">
        <title>The Global Catalogue of Microorganisms (GCM) 10K type strain sequencing project: providing services to taxonomists for standard genome sequencing and annotation.</title>
        <authorList>
            <consortium name="The Broad Institute Genomics Platform"/>
            <consortium name="The Broad Institute Genome Sequencing Center for Infectious Disease"/>
            <person name="Wu L."/>
            <person name="Ma J."/>
        </authorList>
    </citation>
    <scope>NUCLEOTIDE SEQUENCE [LARGE SCALE GENOMIC DNA]</scope>
    <source>
        <strain evidence="3">CCUG 58760</strain>
    </source>
</reference>
<dbReference type="EMBL" id="JBHSLC010000115">
    <property type="protein sequence ID" value="MFC5359566.1"/>
    <property type="molecule type" value="Genomic_DNA"/>
</dbReference>
<dbReference type="RefSeq" id="WP_376999695.1">
    <property type="nucleotide sequence ID" value="NZ_JBHSLC010000115.1"/>
</dbReference>
<evidence type="ECO:0000313" key="3">
    <source>
        <dbReference type="Proteomes" id="UP001596166"/>
    </source>
</evidence>
<comment type="caution">
    <text evidence="2">The sequence shown here is derived from an EMBL/GenBank/DDBJ whole genome shotgun (WGS) entry which is preliminary data.</text>
</comment>
<keyword evidence="3" id="KW-1185">Reference proteome</keyword>
<feature type="region of interest" description="Disordered" evidence="1">
    <location>
        <begin position="1"/>
        <end position="20"/>
    </location>
</feature>
<proteinExistence type="predicted"/>
<sequence>MSKKKTKARVRDAQAAAPSAPPVPAFWGAAPDRLSKNLNVPGVYTFRGPIDGRETVRHFRVSQVAGGLLLTDATEAVALELVEHARQKVDASAAAERARVAIIGARSPNEIRAARGDVVAEQTMKAGVTRGRALTSLGTLQQRHLLTMRQFEAGDRLAQDVKTVAGAREARDDAAPEYSPIDGRAWEDFAVAAGRNLELVKRACCDLPWYDGISLWTIVEDIVIHEKVLAEAAGGTSRSVQARTKTALRIALDVVGDVYELPADIKRTRILFNGVPVEMRYCEDIDGLNEEGEPRIIPRAIKLKGERWVETAPTMSKLYDRAKKFLASEENY</sequence>
<evidence type="ECO:0000313" key="2">
    <source>
        <dbReference type="EMBL" id="MFC5359566.1"/>
    </source>
</evidence>
<name>A0ABW0GFK2_9PROT</name>
<protein>
    <submittedName>
        <fullName evidence="2">Uncharacterized protein</fullName>
    </submittedName>
</protein>
<dbReference type="Proteomes" id="UP001596166">
    <property type="component" value="Unassembled WGS sequence"/>
</dbReference>
<gene>
    <name evidence="2" type="ORF">ACFPMG_31670</name>
</gene>
<evidence type="ECO:0000256" key="1">
    <source>
        <dbReference type="SAM" id="MobiDB-lite"/>
    </source>
</evidence>
<organism evidence="2 3">
    <name type="scientific">Azospirillum himalayense</name>
    <dbReference type="NCBI Taxonomy" id="654847"/>
    <lineage>
        <taxon>Bacteria</taxon>
        <taxon>Pseudomonadati</taxon>
        <taxon>Pseudomonadota</taxon>
        <taxon>Alphaproteobacteria</taxon>
        <taxon>Rhodospirillales</taxon>
        <taxon>Azospirillaceae</taxon>
        <taxon>Azospirillum</taxon>
    </lineage>
</organism>
<accession>A0ABW0GFK2</accession>